<organism evidence="10 11">
    <name type="scientific">Aspergillus glaucus CBS 516.65</name>
    <dbReference type="NCBI Taxonomy" id="1160497"/>
    <lineage>
        <taxon>Eukaryota</taxon>
        <taxon>Fungi</taxon>
        <taxon>Dikarya</taxon>
        <taxon>Ascomycota</taxon>
        <taxon>Pezizomycotina</taxon>
        <taxon>Eurotiomycetes</taxon>
        <taxon>Eurotiomycetidae</taxon>
        <taxon>Eurotiales</taxon>
        <taxon>Aspergillaceae</taxon>
        <taxon>Aspergillus</taxon>
        <taxon>Aspergillus subgen. Aspergillus</taxon>
    </lineage>
</organism>
<proteinExistence type="inferred from homology"/>
<feature type="domain" description="Catalase core" evidence="9">
    <location>
        <begin position="26"/>
        <end position="463"/>
    </location>
</feature>
<dbReference type="PROSITE" id="PS51402">
    <property type="entry name" value="CATALASE_3"/>
    <property type="match status" value="1"/>
</dbReference>
<dbReference type="InterPro" id="IPR024708">
    <property type="entry name" value="Catalase_AS"/>
</dbReference>
<dbReference type="SUPFAM" id="SSF56634">
    <property type="entry name" value="Heme-dependent catalase-like"/>
    <property type="match status" value="2"/>
</dbReference>
<dbReference type="PRINTS" id="PR00067">
    <property type="entry name" value="CATALASE"/>
</dbReference>
<sequence length="606" mass="68984">MATINNHPTVHPDAQPTSDYHPSAFTLPNGCPIDNPFNSERIRQYNGNSIKISQLLQETFLIDQLAHFAHERIPERLGHAKGTGAYGTFEVTSDEIKDYTCADFLQKKPNPEDNKTPFFMRLSTTSGFRGSADTVRDTRGFAFKFYTNEGNLDWVFFFPEVFGVWDPGKIISNNHVTKKCPATGLSDPNMVFHFINKNPEAYNSFMRTHSDEGTPRTYADVTIAGINTYTFVKDDNNYSYTRITIVPENPATPFTAAQATAMAGVDPDFHNRTLFNLIADTNQKEAALRADLKKVDEKLTGASPGEKEQLEKVKASLKQRIEELPYPRWRVNAHIIKPDEVEASEINIFDASKLLPKELGRTIEIGRITLNRNPRNQFAETEQSAFSVANVVPGWDISPDPILQSRLFAYGEAHRHRLGINSDQLPVNRPKRVWDPTRRDGPAALFNYEDIPTYIAEFDKAGALEGTNTSASYVGGHRWDKKNPIELKRDTNEWANLKDQLKQPWEYYKNHLNGAPPAEDQDPLYRQRAKEYGIAYKQWAFVHNVALHLYSCKDHIRQETYEIFKKMDTDNPKDGQTSNNLGVLIENETNQIIKDHQTSKNVELRN</sequence>
<name>A0A1L9VST1_ASPGL</name>
<keyword evidence="4" id="KW-0479">Metal-binding</keyword>
<evidence type="ECO:0000256" key="2">
    <source>
        <dbReference type="ARBA" id="ARBA00022559"/>
    </source>
</evidence>
<accession>A0A1L9VST1</accession>
<gene>
    <name evidence="10" type="ORF">ASPGLDRAFT_43447</name>
</gene>
<dbReference type="OrthoDB" id="4483319at2759"/>
<dbReference type="GO" id="GO:0020037">
    <property type="term" value="F:heme binding"/>
    <property type="evidence" value="ECO:0007669"/>
    <property type="project" value="InterPro"/>
</dbReference>
<reference evidence="11" key="1">
    <citation type="journal article" date="2017" name="Genome Biol.">
        <title>Comparative genomics reveals high biological diversity and specific adaptations in the industrially and medically important fungal genus Aspergillus.</title>
        <authorList>
            <person name="de Vries R.P."/>
            <person name="Riley R."/>
            <person name="Wiebenga A."/>
            <person name="Aguilar-Osorio G."/>
            <person name="Amillis S."/>
            <person name="Uchima C.A."/>
            <person name="Anderluh G."/>
            <person name="Asadollahi M."/>
            <person name="Askin M."/>
            <person name="Barry K."/>
            <person name="Battaglia E."/>
            <person name="Bayram O."/>
            <person name="Benocci T."/>
            <person name="Braus-Stromeyer S.A."/>
            <person name="Caldana C."/>
            <person name="Canovas D."/>
            <person name="Cerqueira G.C."/>
            <person name="Chen F."/>
            <person name="Chen W."/>
            <person name="Choi C."/>
            <person name="Clum A."/>
            <person name="Dos Santos R.A."/>
            <person name="Damasio A.R."/>
            <person name="Diallinas G."/>
            <person name="Emri T."/>
            <person name="Fekete E."/>
            <person name="Flipphi M."/>
            <person name="Freyberg S."/>
            <person name="Gallo A."/>
            <person name="Gournas C."/>
            <person name="Habgood R."/>
            <person name="Hainaut M."/>
            <person name="Harispe M.L."/>
            <person name="Henrissat B."/>
            <person name="Hilden K.S."/>
            <person name="Hope R."/>
            <person name="Hossain A."/>
            <person name="Karabika E."/>
            <person name="Karaffa L."/>
            <person name="Karanyi Z."/>
            <person name="Krasevec N."/>
            <person name="Kuo A."/>
            <person name="Kusch H."/>
            <person name="LaButti K."/>
            <person name="Lagendijk E.L."/>
            <person name="Lapidus A."/>
            <person name="Levasseur A."/>
            <person name="Lindquist E."/>
            <person name="Lipzen A."/>
            <person name="Logrieco A.F."/>
            <person name="MacCabe A."/>
            <person name="Maekelae M.R."/>
            <person name="Malavazi I."/>
            <person name="Melin P."/>
            <person name="Meyer V."/>
            <person name="Mielnichuk N."/>
            <person name="Miskei M."/>
            <person name="Molnar A.P."/>
            <person name="Mule G."/>
            <person name="Ngan C.Y."/>
            <person name="Orejas M."/>
            <person name="Orosz E."/>
            <person name="Ouedraogo J.P."/>
            <person name="Overkamp K.M."/>
            <person name="Park H.-S."/>
            <person name="Perrone G."/>
            <person name="Piumi F."/>
            <person name="Punt P.J."/>
            <person name="Ram A.F."/>
            <person name="Ramon A."/>
            <person name="Rauscher S."/>
            <person name="Record E."/>
            <person name="Riano-Pachon D.M."/>
            <person name="Robert V."/>
            <person name="Roehrig J."/>
            <person name="Ruller R."/>
            <person name="Salamov A."/>
            <person name="Salih N.S."/>
            <person name="Samson R.A."/>
            <person name="Sandor E."/>
            <person name="Sanguinetti M."/>
            <person name="Schuetze T."/>
            <person name="Sepcic K."/>
            <person name="Shelest E."/>
            <person name="Sherlock G."/>
            <person name="Sophianopoulou V."/>
            <person name="Squina F.M."/>
            <person name="Sun H."/>
            <person name="Susca A."/>
            <person name="Todd R.B."/>
            <person name="Tsang A."/>
            <person name="Unkles S.E."/>
            <person name="van de Wiele N."/>
            <person name="van Rossen-Uffink D."/>
            <person name="Oliveira J.V."/>
            <person name="Vesth T.C."/>
            <person name="Visser J."/>
            <person name="Yu J.-H."/>
            <person name="Zhou M."/>
            <person name="Andersen M.R."/>
            <person name="Archer D.B."/>
            <person name="Baker S.E."/>
            <person name="Benoit I."/>
            <person name="Brakhage A.A."/>
            <person name="Braus G.H."/>
            <person name="Fischer R."/>
            <person name="Frisvad J.C."/>
            <person name="Goldman G.H."/>
            <person name="Houbraken J."/>
            <person name="Oakley B."/>
            <person name="Pocsi I."/>
            <person name="Scazzocchio C."/>
            <person name="Seiboth B."/>
            <person name="vanKuyk P.A."/>
            <person name="Wortman J."/>
            <person name="Dyer P.S."/>
            <person name="Grigoriev I.V."/>
        </authorList>
    </citation>
    <scope>NUCLEOTIDE SEQUENCE [LARGE SCALE GENOMIC DNA]</scope>
    <source>
        <strain evidence="11">CBS 516.65</strain>
    </source>
</reference>
<keyword evidence="6" id="KW-0408">Iron</keyword>
<evidence type="ECO:0000313" key="11">
    <source>
        <dbReference type="Proteomes" id="UP000184300"/>
    </source>
</evidence>
<dbReference type="InterPro" id="IPR020835">
    <property type="entry name" value="Catalase_sf"/>
</dbReference>
<evidence type="ECO:0000256" key="5">
    <source>
        <dbReference type="ARBA" id="ARBA00023002"/>
    </source>
</evidence>
<dbReference type="PANTHER" id="PTHR11465:SF9">
    <property type="entry name" value="CATALASE"/>
    <property type="match status" value="1"/>
</dbReference>
<keyword evidence="2" id="KW-0575">Peroxidase</keyword>
<evidence type="ECO:0000256" key="3">
    <source>
        <dbReference type="ARBA" id="ARBA00022617"/>
    </source>
</evidence>
<feature type="region of interest" description="Disordered" evidence="8">
    <location>
        <begin position="1"/>
        <end position="25"/>
    </location>
</feature>
<evidence type="ECO:0000256" key="1">
    <source>
        <dbReference type="ARBA" id="ARBA00005329"/>
    </source>
</evidence>
<protein>
    <recommendedName>
        <fullName evidence="9">Catalase core domain-containing protein</fullName>
    </recommendedName>
</protein>
<evidence type="ECO:0000259" key="9">
    <source>
        <dbReference type="SMART" id="SM01060"/>
    </source>
</evidence>
<dbReference type="GeneID" id="34462074"/>
<dbReference type="SMART" id="SM01060">
    <property type="entry name" value="Catalase"/>
    <property type="match status" value="1"/>
</dbReference>
<comment type="similarity">
    <text evidence="1">Belongs to the catalase family.</text>
</comment>
<dbReference type="VEuPathDB" id="FungiDB:ASPGLDRAFT_43447"/>
<dbReference type="GO" id="GO:0005739">
    <property type="term" value="C:mitochondrion"/>
    <property type="evidence" value="ECO:0007669"/>
    <property type="project" value="TreeGrafter"/>
</dbReference>
<dbReference type="RefSeq" id="XP_022403662.1">
    <property type="nucleotide sequence ID" value="XM_022545813.1"/>
</dbReference>
<dbReference type="AlphaFoldDB" id="A0A1L9VST1"/>
<evidence type="ECO:0000313" key="10">
    <source>
        <dbReference type="EMBL" id="OJJ86973.1"/>
    </source>
</evidence>
<dbReference type="STRING" id="1160497.A0A1L9VST1"/>
<keyword evidence="5" id="KW-0560">Oxidoreductase</keyword>
<dbReference type="Proteomes" id="UP000184300">
    <property type="component" value="Unassembled WGS sequence"/>
</dbReference>
<dbReference type="EMBL" id="KV878891">
    <property type="protein sequence ID" value="OJJ86973.1"/>
    <property type="molecule type" value="Genomic_DNA"/>
</dbReference>
<dbReference type="Gene3D" id="2.40.180.10">
    <property type="entry name" value="Catalase core domain"/>
    <property type="match status" value="2"/>
</dbReference>
<dbReference type="GO" id="GO:0046872">
    <property type="term" value="F:metal ion binding"/>
    <property type="evidence" value="ECO:0007669"/>
    <property type="project" value="UniProtKB-KW"/>
</dbReference>
<dbReference type="PANTHER" id="PTHR11465">
    <property type="entry name" value="CATALASE"/>
    <property type="match status" value="1"/>
</dbReference>
<dbReference type="InterPro" id="IPR011614">
    <property type="entry name" value="Catalase_core"/>
</dbReference>
<dbReference type="InterPro" id="IPR018028">
    <property type="entry name" value="Catalase"/>
</dbReference>
<evidence type="ECO:0000256" key="6">
    <source>
        <dbReference type="ARBA" id="ARBA00023004"/>
    </source>
</evidence>
<evidence type="ECO:0000256" key="7">
    <source>
        <dbReference type="ARBA" id="ARBA00023324"/>
    </source>
</evidence>
<dbReference type="Pfam" id="PF00199">
    <property type="entry name" value="Catalase"/>
    <property type="match status" value="2"/>
</dbReference>
<keyword evidence="7" id="KW-0376">Hydrogen peroxide</keyword>
<evidence type="ECO:0000256" key="8">
    <source>
        <dbReference type="SAM" id="MobiDB-lite"/>
    </source>
</evidence>
<evidence type="ECO:0000256" key="4">
    <source>
        <dbReference type="ARBA" id="ARBA00022723"/>
    </source>
</evidence>
<dbReference type="GO" id="GO:0004096">
    <property type="term" value="F:catalase activity"/>
    <property type="evidence" value="ECO:0007669"/>
    <property type="project" value="InterPro"/>
</dbReference>
<dbReference type="GO" id="GO:0005777">
    <property type="term" value="C:peroxisome"/>
    <property type="evidence" value="ECO:0007669"/>
    <property type="project" value="TreeGrafter"/>
</dbReference>
<dbReference type="GO" id="GO:0042542">
    <property type="term" value="P:response to hydrogen peroxide"/>
    <property type="evidence" value="ECO:0007669"/>
    <property type="project" value="TreeGrafter"/>
</dbReference>
<dbReference type="PROSITE" id="PS00438">
    <property type="entry name" value="CATALASE_2"/>
    <property type="match status" value="1"/>
</dbReference>
<keyword evidence="3" id="KW-0349">Heme</keyword>
<keyword evidence="11" id="KW-1185">Reference proteome</keyword>
<dbReference type="GO" id="GO:0042744">
    <property type="term" value="P:hydrogen peroxide catabolic process"/>
    <property type="evidence" value="ECO:0007669"/>
    <property type="project" value="UniProtKB-KW"/>
</dbReference>